<sequence>MAGAQLTPGAIARLVAGETGQAVTLQCLGIKKLQNTQAQQDRYRVLLSDGEYSHSCMLATQLAELVHTGQLKDNSIVLLNDYICNQMANKKIVIVLNLTVQQVDAAKIGNPQQYDKVFPNGPPGAPADQGAAMGGPPPQQQAAPQQQYGGPPQGAYNAGGGYGAPPQQAGGNYGAPAGGYGGPPPNQGPNAPYGAPPGGGYGAPPAAPQGGSYGAPAAGGYGAPPPSGPYGGGAPQQRPPGNPYGAPPGAQYRGSGPVARNEAPAHIMPINALNSYQNRWTIKARVTNKSDIRRYSNARGEGRFFSFDLLDAQGGEIRVVGWNDQCDRWEPQVQQGKVYLISKASLRNKRGNFNQTRHQFEIHLENQSQVEECVDEEDIPQIFFNFAKIATVEDAPPNTMVDIVGVVETCQDFVNITKRDGTETQKRSMIIRDDSGRSIELTLWGGMATGSPGDQIMAAMSSGYHPVLALKNARVGDFNGKTLSTVGSSTVVMDPQDIPEALQLRQWYDQGGHAQAAEGLSRQGGGGRADRRICLAQIKEEGLGQGDKPDWVAVTAAITYLRSENMCYPACTNKVDGTRQCNKKLQDNGDGTWLCERCGGNFEPEYRYNLSLTLSDHTGETWATAFAEQGMEIMGNKSAGEVKDMRETLGDAEFSSYMQDLTFRHYTLKLKIASDTYNDEQKVRVTVTRAEPPNFVQESKNLLDLIGKLERNEPIFAPPPGQQQQQQYGGSGGYGGGQGQGQWGGGQPQQNQWGGGQQQYKPTTPGGAQQGGWQQQGYGGGGGGGGAWQNQAPNMGGGGWQGGGGGW</sequence>
<feature type="compositionally biased region" description="Gly residues" evidence="13">
    <location>
        <begin position="777"/>
        <end position="787"/>
    </location>
</feature>
<dbReference type="InterPro" id="IPR004591">
    <property type="entry name" value="Rfa1"/>
</dbReference>
<feature type="compositionally biased region" description="Low complexity" evidence="13">
    <location>
        <begin position="140"/>
        <end position="156"/>
    </location>
</feature>
<feature type="compositionally biased region" description="Gly residues" evidence="13">
    <location>
        <begin position="211"/>
        <end position="222"/>
    </location>
</feature>
<keyword evidence="11 12" id="KW-0539">Nucleus</keyword>
<name>A0A2P6TYD2_CHLSO</name>
<dbReference type="PANTHER" id="PTHR47165:SF4">
    <property type="entry name" value="OS03G0429900 PROTEIN"/>
    <property type="match status" value="1"/>
</dbReference>
<comment type="similarity">
    <text evidence="2 12">Belongs to the replication factor A protein 1 family.</text>
</comment>
<dbReference type="InterPro" id="IPR013955">
    <property type="entry name" value="Rep_factor-A_C"/>
</dbReference>
<dbReference type="GO" id="GO:0005634">
    <property type="term" value="C:nucleus"/>
    <property type="evidence" value="ECO:0007669"/>
    <property type="project" value="UniProtKB-SubCell"/>
</dbReference>
<dbReference type="NCBIfam" id="TIGR00617">
    <property type="entry name" value="rpa1"/>
    <property type="match status" value="1"/>
</dbReference>
<evidence type="ECO:0000256" key="9">
    <source>
        <dbReference type="ARBA" id="ARBA00023172"/>
    </source>
</evidence>
<comment type="caution">
    <text evidence="18">The sequence shown here is derived from an EMBL/GenBank/DDBJ whole genome shotgun (WGS) entry which is preliminary data.</text>
</comment>
<feature type="region of interest" description="Disordered" evidence="13">
    <location>
        <begin position="113"/>
        <end position="260"/>
    </location>
</feature>
<dbReference type="GO" id="GO:0006281">
    <property type="term" value="P:DNA repair"/>
    <property type="evidence" value="ECO:0007669"/>
    <property type="project" value="UniProtKB-KW"/>
</dbReference>
<dbReference type="Pfam" id="PF01336">
    <property type="entry name" value="tRNA_anti-codon"/>
    <property type="match status" value="1"/>
</dbReference>
<dbReference type="Pfam" id="PF16900">
    <property type="entry name" value="REPA_OB_2"/>
    <property type="match status" value="1"/>
</dbReference>
<evidence type="ECO:0000256" key="7">
    <source>
        <dbReference type="ARBA" id="ARBA00022833"/>
    </source>
</evidence>
<feature type="domain" description="Replication factor A C-terminal" evidence="16">
    <location>
        <begin position="551"/>
        <end position="702"/>
    </location>
</feature>
<dbReference type="STRING" id="3076.A0A2P6TYD2"/>
<dbReference type="GO" id="GO:0006310">
    <property type="term" value="P:DNA recombination"/>
    <property type="evidence" value="ECO:0007669"/>
    <property type="project" value="UniProtKB-KW"/>
</dbReference>
<dbReference type="InterPro" id="IPR012340">
    <property type="entry name" value="NA-bd_OB-fold"/>
</dbReference>
<comment type="function">
    <text evidence="12">Component of the replication protein A complex (RPA) required for DNA recombination, repair and replication. The activity of RPA is mediated by single-stranded DNA binding and protein interactions. Probably involved in repair of double-strand DNA breaks (DSBs) induced by genotoxic stresses.</text>
</comment>
<dbReference type="FunFam" id="2.40.50.140:FF:000041">
    <property type="entry name" value="Replication protein A subunit"/>
    <property type="match status" value="1"/>
</dbReference>
<keyword evidence="4 12" id="KW-0479">Metal-binding</keyword>
<feature type="domain" description="Replication protein A OB" evidence="17">
    <location>
        <begin position="389"/>
        <end position="493"/>
    </location>
</feature>
<dbReference type="EMBL" id="LHPG02000004">
    <property type="protein sequence ID" value="PRW59082.1"/>
    <property type="molecule type" value="Genomic_DNA"/>
</dbReference>
<evidence type="ECO:0000259" key="17">
    <source>
        <dbReference type="Pfam" id="PF16900"/>
    </source>
</evidence>
<dbReference type="GO" id="GO:0007140">
    <property type="term" value="P:male meiotic nuclear division"/>
    <property type="evidence" value="ECO:0007669"/>
    <property type="project" value="UniProtKB-ARBA"/>
</dbReference>
<dbReference type="GO" id="GO:0006260">
    <property type="term" value="P:DNA replication"/>
    <property type="evidence" value="ECO:0007669"/>
    <property type="project" value="UniProtKB-KW"/>
</dbReference>
<dbReference type="GO" id="GO:0008270">
    <property type="term" value="F:zinc ion binding"/>
    <property type="evidence" value="ECO:0007669"/>
    <property type="project" value="UniProtKB-KW"/>
</dbReference>
<evidence type="ECO:0000256" key="6">
    <source>
        <dbReference type="ARBA" id="ARBA00022771"/>
    </source>
</evidence>
<dbReference type="PANTHER" id="PTHR47165">
    <property type="entry name" value="OS03G0429900 PROTEIN"/>
    <property type="match status" value="1"/>
</dbReference>
<reference evidence="18 19" key="1">
    <citation type="journal article" date="2018" name="Plant J.">
        <title>Genome sequences of Chlorella sorokiniana UTEX 1602 and Micractinium conductrix SAG 241.80: implications to maltose excretion by a green alga.</title>
        <authorList>
            <person name="Arriola M.B."/>
            <person name="Velmurugan N."/>
            <person name="Zhang Y."/>
            <person name="Plunkett M.H."/>
            <person name="Hondzo H."/>
            <person name="Barney B.M."/>
        </authorList>
    </citation>
    <scope>NUCLEOTIDE SEQUENCE [LARGE SCALE GENOMIC DNA]</scope>
    <source>
        <strain evidence="19">UTEX 1602</strain>
    </source>
</reference>
<keyword evidence="10" id="KW-0234">DNA repair</keyword>
<dbReference type="FunFam" id="2.40.50.140:FF:000117">
    <property type="entry name" value="Replication protein A subunit"/>
    <property type="match status" value="1"/>
</dbReference>
<dbReference type="CDD" id="cd04475">
    <property type="entry name" value="RPA1_DBD_B"/>
    <property type="match status" value="1"/>
</dbReference>
<dbReference type="Pfam" id="PF08646">
    <property type="entry name" value="Rep_fac-A_C"/>
    <property type="match status" value="1"/>
</dbReference>
<feature type="compositionally biased region" description="Gly residues" evidence="13">
    <location>
        <begin position="795"/>
        <end position="807"/>
    </location>
</feature>
<dbReference type="Proteomes" id="UP000239899">
    <property type="component" value="Unassembled WGS sequence"/>
</dbReference>
<dbReference type="CDD" id="cd04477">
    <property type="entry name" value="RPA1N"/>
    <property type="match status" value="1"/>
</dbReference>
<feature type="region of interest" description="Disordered" evidence="13">
    <location>
        <begin position="712"/>
        <end position="807"/>
    </location>
</feature>
<dbReference type="CDD" id="cd04474">
    <property type="entry name" value="RPA1_DBD_A"/>
    <property type="match status" value="1"/>
</dbReference>
<dbReference type="Gene3D" id="2.40.50.140">
    <property type="entry name" value="Nucleic acid-binding proteins"/>
    <property type="match status" value="4"/>
</dbReference>
<dbReference type="InterPro" id="IPR047192">
    <property type="entry name" value="Euk_RPA1_DBD_C"/>
</dbReference>
<keyword evidence="8 12" id="KW-0238">DNA-binding</keyword>
<comment type="subcellular location">
    <subcellularLocation>
        <location evidence="1 12">Nucleus</location>
    </subcellularLocation>
</comment>
<organism evidence="18 19">
    <name type="scientific">Chlorella sorokiniana</name>
    <name type="common">Freshwater green alga</name>
    <dbReference type="NCBI Taxonomy" id="3076"/>
    <lineage>
        <taxon>Eukaryota</taxon>
        <taxon>Viridiplantae</taxon>
        <taxon>Chlorophyta</taxon>
        <taxon>core chlorophytes</taxon>
        <taxon>Trebouxiophyceae</taxon>
        <taxon>Chlorellales</taxon>
        <taxon>Chlorellaceae</taxon>
        <taxon>Chlorella clade</taxon>
        <taxon>Chlorella</taxon>
    </lineage>
</organism>
<evidence type="ECO:0000313" key="18">
    <source>
        <dbReference type="EMBL" id="PRW59082.1"/>
    </source>
</evidence>
<evidence type="ECO:0000256" key="1">
    <source>
        <dbReference type="ARBA" id="ARBA00004123"/>
    </source>
</evidence>
<evidence type="ECO:0000256" key="12">
    <source>
        <dbReference type="RuleBase" id="RU364130"/>
    </source>
</evidence>
<evidence type="ECO:0000256" key="5">
    <source>
        <dbReference type="ARBA" id="ARBA00022763"/>
    </source>
</evidence>
<dbReference type="CDD" id="cd04476">
    <property type="entry name" value="RPA1_DBD_C"/>
    <property type="match status" value="1"/>
</dbReference>
<dbReference type="SUPFAM" id="SSF50249">
    <property type="entry name" value="Nucleic acid-binding proteins"/>
    <property type="match status" value="4"/>
</dbReference>
<protein>
    <recommendedName>
        <fullName evidence="12">Replication protein A subunit</fullName>
    </recommendedName>
</protein>
<evidence type="ECO:0000259" key="16">
    <source>
        <dbReference type="Pfam" id="PF08646"/>
    </source>
</evidence>
<accession>A0A2P6TYD2</accession>
<dbReference type="FunFam" id="2.40.50.140:FF:000090">
    <property type="entry name" value="Replication protein A subunit"/>
    <property type="match status" value="1"/>
</dbReference>
<evidence type="ECO:0000256" key="4">
    <source>
        <dbReference type="ARBA" id="ARBA00022723"/>
    </source>
</evidence>
<keyword evidence="7 12" id="KW-0862">Zinc</keyword>
<dbReference type="OrthoDB" id="1751331at2759"/>
<dbReference type="AlphaFoldDB" id="A0A2P6TYD2"/>
<dbReference type="FunFam" id="2.40.50.140:FF:000064">
    <property type="entry name" value="Replication protein A subunit"/>
    <property type="match status" value="1"/>
</dbReference>
<evidence type="ECO:0000256" key="10">
    <source>
        <dbReference type="ARBA" id="ARBA00023204"/>
    </source>
</evidence>
<evidence type="ECO:0000256" key="3">
    <source>
        <dbReference type="ARBA" id="ARBA00022705"/>
    </source>
</evidence>
<feature type="domain" description="Replication factor-A protein 1 N-terminal" evidence="15">
    <location>
        <begin position="6"/>
        <end position="100"/>
    </location>
</feature>
<evidence type="ECO:0000259" key="14">
    <source>
        <dbReference type="Pfam" id="PF01336"/>
    </source>
</evidence>
<feature type="compositionally biased region" description="Gly residues" evidence="13">
    <location>
        <begin position="171"/>
        <end position="181"/>
    </location>
</feature>
<feature type="compositionally biased region" description="Pro residues" evidence="13">
    <location>
        <begin position="237"/>
        <end position="246"/>
    </location>
</feature>
<evidence type="ECO:0000313" key="19">
    <source>
        <dbReference type="Proteomes" id="UP000239899"/>
    </source>
</evidence>
<gene>
    <name evidence="18" type="ORF">C2E21_2175</name>
</gene>
<proteinExistence type="inferred from homology"/>
<feature type="domain" description="OB" evidence="14">
    <location>
        <begin position="280"/>
        <end position="364"/>
    </location>
</feature>
<evidence type="ECO:0000256" key="11">
    <source>
        <dbReference type="ARBA" id="ARBA00023242"/>
    </source>
</evidence>
<dbReference type="InterPro" id="IPR007199">
    <property type="entry name" value="Rep_factor-A_N"/>
</dbReference>
<dbReference type="InterPro" id="IPR004365">
    <property type="entry name" value="NA-bd_OB_tRNA"/>
</dbReference>
<dbReference type="GO" id="GO:0003677">
    <property type="term" value="F:DNA binding"/>
    <property type="evidence" value="ECO:0007669"/>
    <property type="project" value="UniProtKB-KW"/>
</dbReference>
<evidence type="ECO:0000259" key="15">
    <source>
        <dbReference type="Pfam" id="PF04057"/>
    </source>
</evidence>
<dbReference type="InterPro" id="IPR031657">
    <property type="entry name" value="REPA_OB_2"/>
</dbReference>
<comment type="subunit">
    <text evidence="12">Heterotrimer of RPA1, RPA2 and RPA3 (canonical replication protein A complex).</text>
</comment>
<keyword evidence="6 12" id="KW-0863">Zinc-finger</keyword>
<keyword evidence="3 12" id="KW-0235">DNA replication</keyword>
<keyword evidence="19" id="KW-1185">Reference proteome</keyword>
<keyword evidence="9" id="KW-0233">DNA recombination</keyword>
<evidence type="ECO:0000256" key="8">
    <source>
        <dbReference type="ARBA" id="ARBA00023125"/>
    </source>
</evidence>
<keyword evidence="5" id="KW-0227">DNA damage</keyword>
<evidence type="ECO:0000256" key="2">
    <source>
        <dbReference type="ARBA" id="ARBA00005690"/>
    </source>
</evidence>
<evidence type="ECO:0000256" key="13">
    <source>
        <dbReference type="SAM" id="MobiDB-lite"/>
    </source>
</evidence>
<feature type="compositionally biased region" description="Gly residues" evidence="13">
    <location>
        <begin position="729"/>
        <end position="757"/>
    </location>
</feature>
<dbReference type="Pfam" id="PF04057">
    <property type="entry name" value="Rep-A_N"/>
    <property type="match status" value="1"/>
</dbReference>